<evidence type="ECO:0000256" key="3">
    <source>
        <dbReference type="ARBA" id="ARBA00048068"/>
    </source>
</evidence>
<dbReference type="EMBL" id="QGNW01000398">
    <property type="protein sequence ID" value="RVW73151.1"/>
    <property type="molecule type" value="Genomic_DNA"/>
</dbReference>
<keyword evidence="2" id="KW-0012">Acyltransferase</keyword>
<keyword evidence="1" id="KW-0808">Transferase</keyword>
<evidence type="ECO:0000313" key="6">
    <source>
        <dbReference type="Proteomes" id="UP000288805"/>
    </source>
</evidence>
<accession>A0A438GLS8</accession>
<dbReference type="AlphaFoldDB" id="A0A438GLS8"/>
<name>A0A438GLS8_VITVI</name>
<sequence>MLEEHPNIGVYMVPSLNIRQEIIIVEVPKLGKEVALKALKDWGQPKYKITYLVFCTTSGVEMPGANYKLANLLGLDTSVRRVMLYHQGYYIGGTVL</sequence>
<gene>
    <name evidence="5" type="primary">VIT_16s0100g01030_3</name>
    <name evidence="5" type="ORF">CK203_057813</name>
</gene>
<reference evidence="5 6" key="1">
    <citation type="journal article" date="2018" name="PLoS Genet.">
        <title>Population sequencing reveals clonal diversity and ancestral inbreeding in the grapevine cultivar Chardonnay.</title>
        <authorList>
            <person name="Roach M.J."/>
            <person name="Johnson D.L."/>
            <person name="Bohlmann J."/>
            <person name="van Vuuren H.J."/>
            <person name="Jones S.J."/>
            <person name="Pretorius I.S."/>
            <person name="Schmidt S.A."/>
            <person name="Borneman A.R."/>
        </authorList>
    </citation>
    <scope>NUCLEOTIDE SEQUENCE [LARGE SCALE GENOMIC DNA]</scope>
    <source>
        <strain evidence="6">cv. Chardonnay</strain>
        <tissue evidence="5">Leaf</tissue>
    </source>
</reference>
<dbReference type="GO" id="GO:0050350">
    <property type="term" value="F:trihydroxystilbene synthase activity"/>
    <property type="evidence" value="ECO:0007669"/>
    <property type="project" value="UniProtKB-EC"/>
</dbReference>
<dbReference type="InterPro" id="IPR016039">
    <property type="entry name" value="Thiolase-like"/>
</dbReference>
<feature type="domain" description="Chalcone/stilbene synthase N-terminal" evidence="4">
    <location>
        <begin position="1"/>
        <end position="96"/>
    </location>
</feature>
<dbReference type="InterPro" id="IPR001099">
    <property type="entry name" value="Chalcone/stilbene_synt_N"/>
</dbReference>
<dbReference type="InterPro" id="IPR011141">
    <property type="entry name" value="Polyketide_synthase_type-III"/>
</dbReference>
<comment type="caution">
    <text evidence="5">The sequence shown here is derived from an EMBL/GenBank/DDBJ whole genome shotgun (WGS) entry which is preliminary data.</text>
</comment>
<evidence type="ECO:0000259" key="4">
    <source>
        <dbReference type="Pfam" id="PF00195"/>
    </source>
</evidence>
<dbReference type="Proteomes" id="UP000288805">
    <property type="component" value="Unassembled WGS sequence"/>
</dbReference>
<evidence type="ECO:0000256" key="1">
    <source>
        <dbReference type="ARBA" id="ARBA00022679"/>
    </source>
</evidence>
<dbReference type="Gene3D" id="3.40.47.10">
    <property type="match status" value="1"/>
</dbReference>
<organism evidence="5 6">
    <name type="scientific">Vitis vinifera</name>
    <name type="common">Grape</name>
    <dbReference type="NCBI Taxonomy" id="29760"/>
    <lineage>
        <taxon>Eukaryota</taxon>
        <taxon>Viridiplantae</taxon>
        <taxon>Streptophyta</taxon>
        <taxon>Embryophyta</taxon>
        <taxon>Tracheophyta</taxon>
        <taxon>Spermatophyta</taxon>
        <taxon>Magnoliopsida</taxon>
        <taxon>eudicotyledons</taxon>
        <taxon>Gunneridae</taxon>
        <taxon>Pentapetalae</taxon>
        <taxon>rosids</taxon>
        <taxon>Vitales</taxon>
        <taxon>Vitaceae</taxon>
        <taxon>Viteae</taxon>
        <taxon>Vitis</taxon>
    </lineage>
</organism>
<dbReference type="PANTHER" id="PTHR11877">
    <property type="entry name" value="HYDROXYMETHYLGLUTARYL-COA SYNTHASE"/>
    <property type="match status" value="1"/>
</dbReference>
<dbReference type="Pfam" id="PF00195">
    <property type="entry name" value="Chal_sti_synt_N"/>
    <property type="match status" value="1"/>
</dbReference>
<comment type="catalytic activity">
    <reaction evidence="3">
        <text>4-coumaroyl-CoA + 3 malonyl-CoA + 3 H(+) = trans-resveratrol + 4 CO2 + 4 CoA</text>
        <dbReference type="Rhea" id="RHEA:11936"/>
        <dbReference type="ChEBI" id="CHEBI:15378"/>
        <dbReference type="ChEBI" id="CHEBI:16526"/>
        <dbReference type="ChEBI" id="CHEBI:45713"/>
        <dbReference type="ChEBI" id="CHEBI:57287"/>
        <dbReference type="ChEBI" id="CHEBI:57355"/>
        <dbReference type="ChEBI" id="CHEBI:57384"/>
        <dbReference type="EC" id="2.3.1.95"/>
    </reaction>
</comment>
<evidence type="ECO:0000256" key="2">
    <source>
        <dbReference type="ARBA" id="ARBA00023315"/>
    </source>
</evidence>
<evidence type="ECO:0000313" key="5">
    <source>
        <dbReference type="EMBL" id="RVW73151.1"/>
    </source>
</evidence>
<dbReference type="SUPFAM" id="SSF53901">
    <property type="entry name" value="Thiolase-like"/>
    <property type="match status" value="1"/>
</dbReference>
<proteinExistence type="predicted"/>
<protein>
    <submittedName>
        <fullName evidence="5">Stilbene synthase 3</fullName>
    </submittedName>
</protein>
<dbReference type="PANTHER" id="PTHR11877:SF14">
    <property type="entry name" value="CHALCONE SYNTHASE"/>
    <property type="match status" value="1"/>
</dbReference>